<dbReference type="PANTHER" id="PTHR30055:SF148">
    <property type="entry name" value="TETR-FAMILY TRANSCRIPTIONAL REGULATOR"/>
    <property type="match status" value="1"/>
</dbReference>
<comment type="caution">
    <text evidence="6">The sequence shown here is derived from an EMBL/GenBank/DDBJ whole genome shotgun (WGS) entry which is preliminary data.</text>
</comment>
<evidence type="ECO:0000256" key="4">
    <source>
        <dbReference type="PROSITE-ProRule" id="PRU00335"/>
    </source>
</evidence>
<keyword evidence="1" id="KW-0805">Transcription regulation</keyword>
<dbReference type="PRINTS" id="PR00455">
    <property type="entry name" value="HTHTETR"/>
</dbReference>
<dbReference type="SUPFAM" id="SSF46689">
    <property type="entry name" value="Homeodomain-like"/>
    <property type="match status" value="1"/>
</dbReference>
<evidence type="ECO:0000256" key="2">
    <source>
        <dbReference type="ARBA" id="ARBA00023125"/>
    </source>
</evidence>
<dbReference type="InterPro" id="IPR009057">
    <property type="entry name" value="Homeodomain-like_sf"/>
</dbReference>
<dbReference type="Pfam" id="PF00440">
    <property type="entry name" value="TetR_N"/>
    <property type="match status" value="1"/>
</dbReference>
<dbReference type="Gene3D" id="1.10.10.60">
    <property type="entry name" value="Homeodomain-like"/>
    <property type="match status" value="1"/>
</dbReference>
<dbReference type="RefSeq" id="WP_346139083.1">
    <property type="nucleotide sequence ID" value="NZ_BAAASE010000010.1"/>
</dbReference>
<evidence type="ECO:0000313" key="7">
    <source>
        <dbReference type="Proteomes" id="UP001499986"/>
    </source>
</evidence>
<dbReference type="EMBL" id="BAAASE010000010">
    <property type="protein sequence ID" value="GAA2417437.1"/>
    <property type="molecule type" value="Genomic_DNA"/>
</dbReference>
<evidence type="ECO:0000256" key="1">
    <source>
        <dbReference type="ARBA" id="ARBA00023015"/>
    </source>
</evidence>
<evidence type="ECO:0000313" key="6">
    <source>
        <dbReference type="EMBL" id="GAA2417437.1"/>
    </source>
</evidence>
<dbReference type="Proteomes" id="UP001499986">
    <property type="component" value="Unassembled WGS sequence"/>
</dbReference>
<dbReference type="Pfam" id="PF16859">
    <property type="entry name" value="TetR_C_11"/>
    <property type="match status" value="1"/>
</dbReference>
<dbReference type="InterPro" id="IPR011075">
    <property type="entry name" value="TetR_C"/>
</dbReference>
<proteinExistence type="predicted"/>
<dbReference type="PROSITE" id="PS50977">
    <property type="entry name" value="HTH_TETR_2"/>
    <property type="match status" value="1"/>
</dbReference>
<evidence type="ECO:0000259" key="5">
    <source>
        <dbReference type="PROSITE" id="PS50977"/>
    </source>
</evidence>
<organism evidence="6 7">
    <name type="scientific">Streptomyces coeruleofuscus</name>
    <dbReference type="NCBI Taxonomy" id="66879"/>
    <lineage>
        <taxon>Bacteria</taxon>
        <taxon>Bacillati</taxon>
        <taxon>Actinomycetota</taxon>
        <taxon>Actinomycetes</taxon>
        <taxon>Kitasatosporales</taxon>
        <taxon>Streptomycetaceae</taxon>
        <taxon>Streptomyces</taxon>
    </lineage>
</organism>
<dbReference type="PANTHER" id="PTHR30055">
    <property type="entry name" value="HTH-TYPE TRANSCRIPTIONAL REGULATOR RUTR"/>
    <property type="match status" value="1"/>
</dbReference>
<feature type="DNA-binding region" description="H-T-H motif" evidence="4">
    <location>
        <begin position="43"/>
        <end position="62"/>
    </location>
</feature>
<dbReference type="InterPro" id="IPR036271">
    <property type="entry name" value="Tet_transcr_reg_TetR-rel_C_sf"/>
</dbReference>
<keyword evidence="3" id="KW-0804">Transcription</keyword>
<keyword evidence="2 4" id="KW-0238">DNA-binding</keyword>
<feature type="domain" description="HTH tetR-type" evidence="5">
    <location>
        <begin position="20"/>
        <end position="80"/>
    </location>
</feature>
<dbReference type="InterPro" id="IPR050109">
    <property type="entry name" value="HTH-type_TetR-like_transc_reg"/>
</dbReference>
<dbReference type="Gene3D" id="1.10.357.10">
    <property type="entry name" value="Tetracycline Repressor, domain 2"/>
    <property type="match status" value="1"/>
</dbReference>
<evidence type="ECO:0000256" key="3">
    <source>
        <dbReference type="ARBA" id="ARBA00023163"/>
    </source>
</evidence>
<dbReference type="InterPro" id="IPR001647">
    <property type="entry name" value="HTH_TetR"/>
</dbReference>
<name>A0ABN3IYG1_9ACTN</name>
<keyword evidence="7" id="KW-1185">Reference proteome</keyword>
<sequence length="202" mass="22246">MSEPAARTTAVARPAKRLSASRERTILRVVYEILAESGYQGLHYEAVATRARTSKATLYRHWPTKAELVTTAVSFRPAEDLQVPDTGTLRGDLLAYLQLLAEWMSGEPGAVISGLFVTMRNDAELAALLRPLLIPAVPPVRAVCERAERRGEIALDQDVRLIDELCAPALFMRHALLGLPLDAEFVEYLVDGVVMPLLIRAT</sequence>
<reference evidence="6 7" key="1">
    <citation type="journal article" date="2019" name="Int. J. Syst. Evol. Microbiol.">
        <title>The Global Catalogue of Microorganisms (GCM) 10K type strain sequencing project: providing services to taxonomists for standard genome sequencing and annotation.</title>
        <authorList>
            <consortium name="The Broad Institute Genomics Platform"/>
            <consortium name="The Broad Institute Genome Sequencing Center for Infectious Disease"/>
            <person name="Wu L."/>
            <person name="Ma J."/>
        </authorList>
    </citation>
    <scope>NUCLEOTIDE SEQUENCE [LARGE SCALE GENOMIC DNA]</scope>
    <source>
        <strain evidence="6 7">JCM 4358</strain>
    </source>
</reference>
<accession>A0ABN3IYG1</accession>
<gene>
    <name evidence="6" type="ORF">GCM10010255_65760</name>
</gene>
<protein>
    <submittedName>
        <fullName evidence="6">TetR/AcrR family transcriptional regulator</fullName>
    </submittedName>
</protein>
<dbReference type="SUPFAM" id="SSF48498">
    <property type="entry name" value="Tetracyclin repressor-like, C-terminal domain"/>
    <property type="match status" value="1"/>
</dbReference>